<dbReference type="GO" id="GO:0003677">
    <property type="term" value="F:DNA binding"/>
    <property type="evidence" value="ECO:0007669"/>
    <property type="project" value="UniProtKB-KW"/>
</dbReference>
<evidence type="ECO:0000256" key="2">
    <source>
        <dbReference type="ARBA" id="ARBA00023015"/>
    </source>
</evidence>
<dbReference type="Pfam" id="PF03965">
    <property type="entry name" value="Penicillinase_R"/>
    <property type="match status" value="1"/>
</dbReference>
<dbReference type="RefSeq" id="WP_006274344.1">
    <property type="nucleotide sequence ID" value="NZ_GL883079.1"/>
</dbReference>
<sequence length="127" mass="14110">MLRPTDFELKLLRPLWRRGRLSARELHEASAAETEWSYSATRKTLDRMVEKGMIRVEPVHGLNTYVALQSKLQTVAALASAFARDVLETDAPLPAAAFVHSKLVSHDEIAELEALLAQMSGPDGKDQ</sequence>
<keyword evidence="4" id="KW-0804">Transcription</keyword>
<accession>F4QQP9</accession>
<dbReference type="Gene3D" id="1.10.10.10">
    <property type="entry name" value="Winged helix-like DNA-binding domain superfamily/Winged helix DNA-binding domain"/>
    <property type="match status" value="1"/>
</dbReference>
<gene>
    <name evidence="5" type="ORF">ABI_35590</name>
</gene>
<dbReference type="HOGENOM" id="CLU_119090_3_0_5"/>
<evidence type="ECO:0000256" key="1">
    <source>
        <dbReference type="ARBA" id="ARBA00011046"/>
    </source>
</evidence>
<keyword evidence="6" id="KW-1185">Reference proteome</keyword>
<dbReference type="InterPro" id="IPR005650">
    <property type="entry name" value="BlaI_family"/>
</dbReference>
<evidence type="ECO:0000313" key="6">
    <source>
        <dbReference type="Proteomes" id="UP000006512"/>
    </source>
</evidence>
<proteinExistence type="inferred from homology"/>
<dbReference type="AlphaFoldDB" id="F4QQP9"/>
<protein>
    <submittedName>
        <fullName evidence="5">Penicillinase repressor family protein</fullName>
    </submittedName>
</protein>
<evidence type="ECO:0000256" key="3">
    <source>
        <dbReference type="ARBA" id="ARBA00023125"/>
    </source>
</evidence>
<evidence type="ECO:0000313" key="5">
    <source>
        <dbReference type="EMBL" id="EGF90536.1"/>
    </source>
</evidence>
<keyword evidence="2" id="KW-0805">Transcription regulation</keyword>
<dbReference type="EMBL" id="GL883079">
    <property type="protein sequence ID" value="EGF90536.1"/>
    <property type="molecule type" value="Genomic_DNA"/>
</dbReference>
<dbReference type="Proteomes" id="UP000006512">
    <property type="component" value="Unassembled WGS sequence"/>
</dbReference>
<evidence type="ECO:0000256" key="4">
    <source>
        <dbReference type="ARBA" id="ARBA00023163"/>
    </source>
</evidence>
<dbReference type="GO" id="GO:0045892">
    <property type="term" value="P:negative regulation of DNA-templated transcription"/>
    <property type="evidence" value="ECO:0007669"/>
    <property type="project" value="InterPro"/>
</dbReference>
<dbReference type="InterPro" id="IPR036390">
    <property type="entry name" value="WH_DNA-bd_sf"/>
</dbReference>
<dbReference type="InterPro" id="IPR036388">
    <property type="entry name" value="WH-like_DNA-bd_sf"/>
</dbReference>
<dbReference type="eggNOG" id="COG3682">
    <property type="taxonomic scope" value="Bacteria"/>
</dbReference>
<name>F4QQP9_9CAUL</name>
<dbReference type="SUPFAM" id="SSF46785">
    <property type="entry name" value="Winged helix' DNA-binding domain"/>
    <property type="match status" value="1"/>
</dbReference>
<comment type="similarity">
    <text evidence="1">Belongs to the BlaI transcriptional regulatory family.</text>
</comment>
<keyword evidence="3" id="KW-0238">DNA-binding</keyword>
<dbReference type="STRING" id="715226.ABI_35590"/>
<dbReference type="OrthoDB" id="279010at2"/>
<reference evidence="6" key="1">
    <citation type="submission" date="2011-03" db="EMBL/GenBank/DDBJ databases">
        <title>Draft genome sequence of Brevundimonas diminuta.</title>
        <authorList>
            <person name="Brown P.J.B."/>
            <person name="Buechlein A."/>
            <person name="Hemmerich C."/>
            <person name="Brun Y.V."/>
        </authorList>
    </citation>
    <scope>NUCLEOTIDE SEQUENCE [LARGE SCALE GENOMIC DNA]</scope>
    <source>
        <strain evidence="6">C19</strain>
    </source>
</reference>
<organism evidence="5 6">
    <name type="scientific">Asticcacaulis biprosthecium C19</name>
    <dbReference type="NCBI Taxonomy" id="715226"/>
    <lineage>
        <taxon>Bacteria</taxon>
        <taxon>Pseudomonadati</taxon>
        <taxon>Pseudomonadota</taxon>
        <taxon>Alphaproteobacteria</taxon>
        <taxon>Caulobacterales</taxon>
        <taxon>Caulobacteraceae</taxon>
        <taxon>Asticcacaulis</taxon>
    </lineage>
</organism>